<dbReference type="PRINTS" id="PR00300">
    <property type="entry name" value="CLPPROTEASEA"/>
</dbReference>
<evidence type="ECO:0000256" key="3">
    <source>
        <dbReference type="ARBA" id="ARBA00022741"/>
    </source>
</evidence>
<dbReference type="InterPro" id="IPR050130">
    <property type="entry name" value="ClpA_ClpB"/>
</dbReference>
<evidence type="ECO:0000256" key="8">
    <source>
        <dbReference type="SAM" id="MobiDB-lite"/>
    </source>
</evidence>
<dbReference type="InterPro" id="IPR004176">
    <property type="entry name" value="Clp_R_N"/>
</dbReference>
<evidence type="ECO:0000256" key="5">
    <source>
        <dbReference type="ARBA" id="ARBA00023186"/>
    </source>
</evidence>
<dbReference type="PANTHER" id="PTHR11638">
    <property type="entry name" value="ATP-DEPENDENT CLP PROTEASE"/>
    <property type="match status" value="1"/>
</dbReference>
<dbReference type="SMART" id="SM00382">
    <property type="entry name" value="AAA"/>
    <property type="match status" value="2"/>
</dbReference>
<dbReference type="CDD" id="cd00009">
    <property type="entry name" value="AAA"/>
    <property type="match status" value="1"/>
</dbReference>
<comment type="caution">
    <text evidence="10">The sequence shown here is derived from an EMBL/GenBank/DDBJ whole genome shotgun (WGS) entry which is preliminary data.</text>
</comment>
<dbReference type="InterPro" id="IPR041546">
    <property type="entry name" value="ClpA/ClpB_AAA_lid"/>
</dbReference>
<dbReference type="InterPro" id="IPR018368">
    <property type="entry name" value="ClpA/B_CS1"/>
</dbReference>
<dbReference type="SUPFAM" id="SSF81923">
    <property type="entry name" value="Double Clp-N motif"/>
    <property type="match status" value="1"/>
</dbReference>
<reference evidence="10 11" key="1">
    <citation type="journal article" date="2012" name="BMC Genomics">
        <title>Genomic basis of broad host range and environmental adaptability of Rhizobium tropici CIAT 899 and Rhizobium sp. PRF 81 which are used in inoculants for common bean (Phaseolus vulgaris L.).</title>
        <authorList>
            <person name="Ormeno-Orrillo E."/>
            <person name="Menna P."/>
            <person name="Almeida L.G."/>
            <person name="Ollero F.J."/>
            <person name="Nicolas M.F."/>
            <person name="Pains Rodrigues E."/>
            <person name="Shigueyoshi Nakatani A."/>
            <person name="Silva Batista J.S."/>
            <person name="Oliveira Chueire L.M."/>
            <person name="Souza R.C."/>
            <person name="Ribeiro Vasconcelos A.T."/>
            <person name="Megias M."/>
            <person name="Hungria M."/>
            <person name="Martinez-Romero E."/>
        </authorList>
    </citation>
    <scope>NUCLEOTIDE SEQUENCE [LARGE SCALE GENOMIC DNA]</scope>
    <source>
        <strain evidence="10 11">PRF 81</strain>
    </source>
</reference>
<dbReference type="Pfam" id="PF00004">
    <property type="entry name" value="AAA"/>
    <property type="match status" value="1"/>
</dbReference>
<evidence type="ECO:0000256" key="2">
    <source>
        <dbReference type="ARBA" id="ARBA00022737"/>
    </source>
</evidence>
<keyword evidence="10" id="KW-0645">Protease</keyword>
<dbReference type="CDD" id="cd19499">
    <property type="entry name" value="RecA-like_ClpB_Hsp104-like"/>
    <property type="match status" value="1"/>
</dbReference>
<feature type="compositionally biased region" description="Basic and acidic residues" evidence="8">
    <location>
        <begin position="821"/>
        <end position="832"/>
    </location>
</feature>
<dbReference type="GO" id="GO:0005737">
    <property type="term" value="C:cytoplasm"/>
    <property type="evidence" value="ECO:0007669"/>
    <property type="project" value="TreeGrafter"/>
</dbReference>
<dbReference type="GO" id="GO:0008233">
    <property type="term" value="F:peptidase activity"/>
    <property type="evidence" value="ECO:0007669"/>
    <property type="project" value="UniProtKB-KW"/>
</dbReference>
<evidence type="ECO:0000259" key="9">
    <source>
        <dbReference type="PROSITE" id="PS51903"/>
    </source>
</evidence>
<dbReference type="EMBL" id="AQHN01000061">
    <property type="protein sequence ID" value="ENN87002.1"/>
    <property type="molecule type" value="Genomic_DNA"/>
</dbReference>
<dbReference type="Pfam" id="PF02861">
    <property type="entry name" value="Clp_N"/>
    <property type="match status" value="1"/>
</dbReference>
<dbReference type="SUPFAM" id="SSF52540">
    <property type="entry name" value="P-loop containing nucleoside triphosphate hydrolases"/>
    <property type="match status" value="2"/>
</dbReference>
<sequence>MNVPTFSPSLEKALHQALTYANERHHEYATLEHLLLALVDDADAAAVMGACNVDLDALRKTLTEYVDNELSNLITGYDEDSKPTSGFQRVIQRAVIHVQSSGREEVTGANVLVAIFAERESHAAFFLQEQEMTRYDAVNYISHGIGKRPGSSQTRTPRGAEESESESKPTARGEQEEGNGKKQQDALKAYCVNLNEKAKNGKIDPLIGRNSEVNRTIQVLCRRSKNNPLYVGDPGVGKTAIAEGLAKRIVEGKVPEALADATIFSLDMGTLLAGTRYRGDFEERLKQVVKELEEYPGAVLFIDEIHTVIGAGATSGGAMDASNLLKPALSSGAIRCIGSTTYKEYRQFFEKDRALVRRFQKIDVNEPSIEDAIEIMKGLKPYFEEYHHLRYSNDAIKTAVELSARYISDRKLPDKAIDVIDETGAAQMLLPPSKRRKLITEKEIEATVATMARIPPKTVSKDDEMVLANLEQELRSVVYGQDTAIEALSTSIKLARAGLREPNKPIGCYVFSGPTGVGKTEVAKQLASSLGVELLRFDMSEYMERHTVSRLLGAPPGYVGFDQGGLLTDGVDQHPHSVVLLDEIEKAHPDIFNILLQVMDHGALTDHNGKKIDFRNVILIMTTNAGASEMAKAAIGFGSSKRTGEDEEALNRLFTPEFRNRLDAVIPFAALPTTVIHKVVQKFIMQLEAQLSERNVTFDLHEDAIAWLSEKGYDDKMGARPLARVIQENIKKPLANEILFGKLKKGGVVTVTVGKKEDGSTGIVLDATADTAPIRPKPEAEVGEPAVEVVEDDGDTAVKTRSRVSKAGAAADARRSAKAAAARENEEPEGKSPRKGGGAVPKVPRK</sequence>
<dbReference type="Gene3D" id="1.10.8.60">
    <property type="match status" value="2"/>
</dbReference>
<feature type="compositionally biased region" description="Basic and acidic residues" evidence="8">
    <location>
        <begin position="158"/>
        <end position="184"/>
    </location>
</feature>
<dbReference type="FunFam" id="3.40.50.300:FF:000025">
    <property type="entry name" value="ATP-dependent Clp protease subunit"/>
    <property type="match status" value="1"/>
</dbReference>
<dbReference type="InterPro" id="IPR003959">
    <property type="entry name" value="ATPase_AAA_core"/>
</dbReference>
<evidence type="ECO:0000313" key="10">
    <source>
        <dbReference type="EMBL" id="ENN87002.1"/>
    </source>
</evidence>
<dbReference type="Gene3D" id="1.10.1780.10">
    <property type="entry name" value="Clp, N-terminal domain"/>
    <property type="match status" value="1"/>
</dbReference>
<accession>N6V7L6</accession>
<keyword evidence="3 7" id="KW-0547">Nucleotide-binding</keyword>
<dbReference type="GO" id="GO:0016887">
    <property type="term" value="F:ATP hydrolysis activity"/>
    <property type="evidence" value="ECO:0007669"/>
    <property type="project" value="InterPro"/>
</dbReference>
<feature type="domain" description="Clp R" evidence="9">
    <location>
        <begin position="1"/>
        <end position="150"/>
    </location>
</feature>
<dbReference type="Pfam" id="PF07724">
    <property type="entry name" value="AAA_2"/>
    <property type="match status" value="1"/>
</dbReference>
<gene>
    <name evidence="10" type="primary">clpA</name>
    <name evidence="10" type="ORF">RHSP_82309</name>
</gene>
<dbReference type="PROSITE" id="PS00871">
    <property type="entry name" value="CLPAB_2"/>
    <property type="match status" value="1"/>
</dbReference>
<dbReference type="PROSITE" id="PS51903">
    <property type="entry name" value="CLP_R"/>
    <property type="match status" value="1"/>
</dbReference>
<evidence type="ECO:0000313" key="11">
    <source>
        <dbReference type="Proteomes" id="UP000012429"/>
    </source>
</evidence>
<dbReference type="InterPro" id="IPR036628">
    <property type="entry name" value="Clp_N_dom_sf"/>
</dbReference>
<dbReference type="InterPro" id="IPR003593">
    <property type="entry name" value="AAA+_ATPase"/>
</dbReference>
<dbReference type="SMART" id="SM01086">
    <property type="entry name" value="ClpB_D2-small"/>
    <property type="match status" value="1"/>
</dbReference>
<feature type="region of interest" description="Disordered" evidence="8">
    <location>
        <begin position="143"/>
        <end position="184"/>
    </location>
</feature>
<dbReference type="PROSITE" id="PS00870">
    <property type="entry name" value="CLPAB_1"/>
    <property type="match status" value="1"/>
</dbReference>
<dbReference type="FunFam" id="3.40.50.300:FF:000010">
    <property type="entry name" value="Chaperone clpB 1, putative"/>
    <property type="match status" value="1"/>
</dbReference>
<feature type="region of interest" description="Disordered" evidence="8">
    <location>
        <begin position="771"/>
        <end position="846"/>
    </location>
</feature>
<dbReference type="InterPro" id="IPR013461">
    <property type="entry name" value="ClpA"/>
</dbReference>
<dbReference type="GO" id="GO:0034605">
    <property type="term" value="P:cellular response to heat"/>
    <property type="evidence" value="ECO:0007669"/>
    <property type="project" value="TreeGrafter"/>
</dbReference>
<dbReference type="PATRIC" id="fig|363754.4.peg.3219"/>
<dbReference type="GO" id="GO:0006508">
    <property type="term" value="P:proteolysis"/>
    <property type="evidence" value="ECO:0007669"/>
    <property type="project" value="UniProtKB-KW"/>
</dbReference>
<dbReference type="PANTHER" id="PTHR11638:SF111">
    <property type="entry name" value="ATP-DEPENDENT CLP PROTEASE ATP-BINDING SUBUNIT CLPA"/>
    <property type="match status" value="1"/>
</dbReference>
<dbReference type="GO" id="GO:0005524">
    <property type="term" value="F:ATP binding"/>
    <property type="evidence" value="ECO:0007669"/>
    <property type="project" value="UniProtKB-KW"/>
</dbReference>
<evidence type="ECO:0000256" key="1">
    <source>
        <dbReference type="ARBA" id="ARBA00008675"/>
    </source>
</evidence>
<keyword evidence="11" id="KW-1185">Reference proteome</keyword>
<keyword evidence="5 7" id="KW-0143">Chaperone</keyword>
<protein>
    <submittedName>
        <fullName evidence="10">ATP-dependent Clp protease protein, ATP-binding protein subunit</fullName>
    </submittedName>
</protein>
<dbReference type="InterPro" id="IPR027417">
    <property type="entry name" value="P-loop_NTPase"/>
</dbReference>
<evidence type="ECO:0000256" key="6">
    <source>
        <dbReference type="PROSITE-ProRule" id="PRU01251"/>
    </source>
</evidence>
<dbReference type="Pfam" id="PF10431">
    <property type="entry name" value="ClpB_D2-small"/>
    <property type="match status" value="1"/>
</dbReference>
<dbReference type="InterPro" id="IPR028299">
    <property type="entry name" value="ClpA/B_CS2"/>
</dbReference>
<dbReference type="Pfam" id="PF17871">
    <property type="entry name" value="AAA_lid_9"/>
    <property type="match status" value="1"/>
</dbReference>
<dbReference type="GO" id="GO:0043335">
    <property type="term" value="P:protein unfolding"/>
    <property type="evidence" value="ECO:0007669"/>
    <property type="project" value="InterPro"/>
</dbReference>
<keyword evidence="10" id="KW-0378">Hydrolase</keyword>
<proteinExistence type="inferred from homology"/>
<dbReference type="NCBIfam" id="TIGR02639">
    <property type="entry name" value="ClpA"/>
    <property type="match status" value="1"/>
</dbReference>
<dbReference type="InterPro" id="IPR001270">
    <property type="entry name" value="ClpA/B"/>
</dbReference>
<evidence type="ECO:0000256" key="4">
    <source>
        <dbReference type="ARBA" id="ARBA00022840"/>
    </source>
</evidence>
<dbReference type="InterPro" id="IPR019489">
    <property type="entry name" value="Clp_ATPase_C"/>
</dbReference>
<keyword evidence="2 6" id="KW-0677">Repeat</keyword>
<name>N6V7L6_9HYPH</name>
<dbReference type="STRING" id="363754.RHSP_82309"/>
<dbReference type="AlphaFoldDB" id="N6V7L6"/>
<keyword evidence="4 7" id="KW-0067">ATP-binding</keyword>
<dbReference type="Proteomes" id="UP000012429">
    <property type="component" value="Unassembled WGS sequence"/>
</dbReference>
<comment type="similarity">
    <text evidence="1 7">Belongs to the ClpA/ClpB family.</text>
</comment>
<evidence type="ECO:0000256" key="7">
    <source>
        <dbReference type="RuleBase" id="RU004432"/>
    </source>
</evidence>
<dbReference type="Gene3D" id="3.40.50.300">
    <property type="entry name" value="P-loop containing nucleotide triphosphate hydrolases"/>
    <property type="match status" value="2"/>
</dbReference>
<organism evidence="10 11">
    <name type="scientific">Rhizobium freirei PRF 81</name>
    <dbReference type="NCBI Taxonomy" id="363754"/>
    <lineage>
        <taxon>Bacteria</taxon>
        <taxon>Pseudomonadati</taxon>
        <taxon>Pseudomonadota</taxon>
        <taxon>Alphaproteobacteria</taxon>
        <taxon>Hyphomicrobiales</taxon>
        <taxon>Rhizobiaceae</taxon>
        <taxon>Rhizobium/Agrobacterium group</taxon>
        <taxon>Rhizobium</taxon>
    </lineage>
</organism>